<evidence type="ECO:0000313" key="1">
    <source>
        <dbReference type="EMBL" id="TXK22479.1"/>
    </source>
</evidence>
<name>A0A5C8IN13_9BACT</name>
<proteinExistence type="predicted"/>
<dbReference type="EMBL" id="VRTY01000154">
    <property type="protein sequence ID" value="TXK22479.1"/>
    <property type="molecule type" value="Genomic_DNA"/>
</dbReference>
<sequence>MDTLVEGVHEYRNSFLHVVIDDGARLLYSEWTRQPTRAEYRQAAGIFAAFLNENGILYWIQDTSVLQEIAATDMRWVLEELIPLADKSCLKKIARITCNKANIELFKEMVRIAKAEYKLSIEVRQFKSYREAAEWVEGISDADE</sequence>
<dbReference type="Proteomes" id="UP000321926">
    <property type="component" value="Unassembled WGS sequence"/>
</dbReference>
<comment type="caution">
    <text evidence="1">The sequence shown here is derived from an EMBL/GenBank/DDBJ whole genome shotgun (WGS) entry which is preliminary data.</text>
</comment>
<protein>
    <recommendedName>
        <fullName evidence="3">STAS/SEC14 domain-containing protein</fullName>
    </recommendedName>
</protein>
<gene>
    <name evidence="1" type="ORF">FVR03_22945</name>
</gene>
<evidence type="ECO:0000313" key="2">
    <source>
        <dbReference type="Proteomes" id="UP000321926"/>
    </source>
</evidence>
<evidence type="ECO:0008006" key="3">
    <source>
        <dbReference type="Google" id="ProtNLM"/>
    </source>
</evidence>
<organism evidence="1 2">
    <name type="scientific">Pontibacter qinzhouensis</name>
    <dbReference type="NCBI Taxonomy" id="2603253"/>
    <lineage>
        <taxon>Bacteria</taxon>
        <taxon>Pseudomonadati</taxon>
        <taxon>Bacteroidota</taxon>
        <taxon>Cytophagia</taxon>
        <taxon>Cytophagales</taxon>
        <taxon>Hymenobacteraceae</taxon>
        <taxon>Pontibacter</taxon>
    </lineage>
</organism>
<reference evidence="1 2" key="1">
    <citation type="submission" date="2019-08" db="EMBL/GenBank/DDBJ databases">
        <authorList>
            <person name="Shi S."/>
        </authorList>
    </citation>
    <scope>NUCLEOTIDE SEQUENCE [LARGE SCALE GENOMIC DNA]</scope>
    <source>
        <strain evidence="1 2">GY10130</strain>
    </source>
</reference>
<keyword evidence="2" id="KW-1185">Reference proteome</keyword>
<dbReference type="AlphaFoldDB" id="A0A5C8IN13"/>
<accession>A0A5C8IN13</accession>